<dbReference type="Proteomes" id="UP000308600">
    <property type="component" value="Unassembled WGS sequence"/>
</dbReference>
<name>A0ACD3B8G9_9AGAR</name>
<organism evidence="1 2">
    <name type="scientific">Pluteus cervinus</name>
    <dbReference type="NCBI Taxonomy" id="181527"/>
    <lineage>
        <taxon>Eukaryota</taxon>
        <taxon>Fungi</taxon>
        <taxon>Dikarya</taxon>
        <taxon>Basidiomycota</taxon>
        <taxon>Agaricomycotina</taxon>
        <taxon>Agaricomycetes</taxon>
        <taxon>Agaricomycetidae</taxon>
        <taxon>Agaricales</taxon>
        <taxon>Pluteineae</taxon>
        <taxon>Pluteaceae</taxon>
        <taxon>Pluteus</taxon>
    </lineage>
</organism>
<accession>A0ACD3B8G9</accession>
<dbReference type="EMBL" id="ML208270">
    <property type="protein sequence ID" value="TFK74136.1"/>
    <property type="molecule type" value="Genomic_DNA"/>
</dbReference>
<reference evidence="1 2" key="1">
    <citation type="journal article" date="2019" name="Nat. Ecol. Evol.">
        <title>Megaphylogeny resolves global patterns of mushroom evolution.</title>
        <authorList>
            <person name="Varga T."/>
            <person name="Krizsan K."/>
            <person name="Foldi C."/>
            <person name="Dima B."/>
            <person name="Sanchez-Garcia M."/>
            <person name="Sanchez-Ramirez S."/>
            <person name="Szollosi G.J."/>
            <person name="Szarkandi J.G."/>
            <person name="Papp V."/>
            <person name="Albert L."/>
            <person name="Andreopoulos W."/>
            <person name="Angelini C."/>
            <person name="Antonin V."/>
            <person name="Barry K.W."/>
            <person name="Bougher N.L."/>
            <person name="Buchanan P."/>
            <person name="Buyck B."/>
            <person name="Bense V."/>
            <person name="Catcheside P."/>
            <person name="Chovatia M."/>
            <person name="Cooper J."/>
            <person name="Damon W."/>
            <person name="Desjardin D."/>
            <person name="Finy P."/>
            <person name="Geml J."/>
            <person name="Haridas S."/>
            <person name="Hughes K."/>
            <person name="Justo A."/>
            <person name="Karasinski D."/>
            <person name="Kautmanova I."/>
            <person name="Kiss B."/>
            <person name="Kocsube S."/>
            <person name="Kotiranta H."/>
            <person name="LaButti K.M."/>
            <person name="Lechner B.E."/>
            <person name="Liimatainen K."/>
            <person name="Lipzen A."/>
            <person name="Lukacs Z."/>
            <person name="Mihaltcheva S."/>
            <person name="Morgado L.N."/>
            <person name="Niskanen T."/>
            <person name="Noordeloos M.E."/>
            <person name="Ohm R.A."/>
            <person name="Ortiz-Santana B."/>
            <person name="Ovrebo C."/>
            <person name="Racz N."/>
            <person name="Riley R."/>
            <person name="Savchenko A."/>
            <person name="Shiryaev A."/>
            <person name="Soop K."/>
            <person name="Spirin V."/>
            <person name="Szebenyi C."/>
            <person name="Tomsovsky M."/>
            <person name="Tulloss R.E."/>
            <person name="Uehling J."/>
            <person name="Grigoriev I.V."/>
            <person name="Vagvolgyi C."/>
            <person name="Papp T."/>
            <person name="Martin F.M."/>
            <person name="Miettinen O."/>
            <person name="Hibbett D.S."/>
            <person name="Nagy L.G."/>
        </authorList>
    </citation>
    <scope>NUCLEOTIDE SEQUENCE [LARGE SCALE GENOMIC DNA]</scope>
    <source>
        <strain evidence="1 2">NL-1719</strain>
    </source>
</reference>
<sequence>MFGLEQPHGPGNQDGPALSDQWKRAVLRPPPSRFVVEMLPPAKQGGSYSFGMRVSPIVKGDRASYSSRGWSSDYEIWRRWEDCLWFQGTLELEYRRAAREKRQRLLQGKGVKKGGFYKQDQASSWESLPPGPDPNSVAQELHDFLPKLTKKGTLFRASQATTDQRQREISALIDALMQPDQPALVQELMSNPAICDFFGFWQRDQDLLLKLKGKQKPRSSVTSSVFSAYFSSTHSLSLETDSAPSTPSSKLRPPPSLLRSPSPSSRLSTSTARSPTSPYVSPSRPSTSSGLPMRTRTPDTLRTPQTKFADLSPGSTPEFVGRRRAFSTTSTDSSSAQSSTSSENHSQGNLPIVVDEVPILFDHNPHYPQDDRPSSVLSALPEDQAESIQFDSDYAPVQRKKSSSHRHGHIFVQSPRGPMEHRLPEISSIENLATDRQTIRESWQTTDSGATLLRGLDMILPDDPRNRASMLSMATFMTESSAEAVLPRTPRTKVPSDVSDTASHLAASFEDDEFWDQDGNRIDPAYFDAFPIPTSFVSPTKADGPLEPTDSRPVTALGHLQTPSKKSVDNLSCLFAPSPKSPPKGPSAHKAPTTPPPPLTFKTSAIGATPARSNIPDIISIKAAHNNAIIMLKISREATFEDVKKKLYNKFVGQEGVPLNKSFSVSFVTPLPGHESFSDHEGISVDPQMELVNGQDDWELIMYGNDTNKFTLRITDTQS</sequence>
<evidence type="ECO:0000313" key="1">
    <source>
        <dbReference type="EMBL" id="TFK74136.1"/>
    </source>
</evidence>
<gene>
    <name evidence="1" type="ORF">BDN72DRAFT_789744</name>
</gene>
<proteinExistence type="predicted"/>
<protein>
    <submittedName>
        <fullName evidence="1">Uncharacterized protein</fullName>
    </submittedName>
</protein>
<keyword evidence="2" id="KW-1185">Reference proteome</keyword>
<evidence type="ECO:0000313" key="2">
    <source>
        <dbReference type="Proteomes" id="UP000308600"/>
    </source>
</evidence>